<accession>A0AAU7DDE2</accession>
<name>A0AAU7DDE2_9BACT</name>
<dbReference type="PANTHER" id="PTHR43280:SF28">
    <property type="entry name" value="HTH-TYPE TRANSCRIPTIONAL ACTIVATOR RHAS"/>
    <property type="match status" value="1"/>
</dbReference>
<dbReference type="PANTHER" id="PTHR43280">
    <property type="entry name" value="ARAC-FAMILY TRANSCRIPTIONAL REGULATOR"/>
    <property type="match status" value="1"/>
</dbReference>
<dbReference type="PROSITE" id="PS01124">
    <property type="entry name" value="HTH_ARAC_FAMILY_2"/>
    <property type="match status" value="1"/>
</dbReference>
<dbReference type="SUPFAM" id="SSF46689">
    <property type="entry name" value="Homeodomain-like"/>
    <property type="match status" value="2"/>
</dbReference>
<dbReference type="Pfam" id="PF12833">
    <property type="entry name" value="HTH_18"/>
    <property type="match status" value="1"/>
</dbReference>
<dbReference type="Gene3D" id="1.10.10.60">
    <property type="entry name" value="Homeodomain-like"/>
    <property type="match status" value="1"/>
</dbReference>
<proteinExistence type="predicted"/>
<keyword evidence="2" id="KW-0238">DNA-binding</keyword>
<dbReference type="RefSeq" id="WP_348260989.1">
    <property type="nucleotide sequence ID" value="NZ_CP121196.1"/>
</dbReference>
<evidence type="ECO:0000256" key="2">
    <source>
        <dbReference type="ARBA" id="ARBA00023125"/>
    </source>
</evidence>
<dbReference type="InterPro" id="IPR018060">
    <property type="entry name" value="HTH_AraC"/>
</dbReference>
<dbReference type="Gene3D" id="3.40.50.2300">
    <property type="match status" value="1"/>
</dbReference>
<dbReference type="InterPro" id="IPR020449">
    <property type="entry name" value="Tscrpt_reg_AraC-type_HTH"/>
</dbReference>
<dbReference type="EMBL" id="CP121196">
    <property type="protein sequence ID" value="XBH15758.1"/>
    <property type="molecule type" value="Genomic_DNA"/>
</dbReference>
<evidence type="ECO:0000256" key="1">
    <source>
        <dbReference type="ARBA" id="ARBA00023015"/>
    </source>
</evidence>
<evidence type="ECO:0000313" key="5">
    <source>
        <dbReference type="EMBL" id="XBH15758.1"/>
    </source>
</evidence>
<dbReference type="InterPro" id="IPR009057">
    <property type="entry name" value="Homeodomain-like_sf"/>
</dbReference>
<dbReference type="SMART" id="SM00342">
    <property type="entry name" value="HTH_ARAC"/>
    <property type="match status" value="1"/>
</dbReference>
<dbReference type="GO" id="GO:0003700">
    <property type="term" value="F:DNA-binding transcription factor activity"/>
    <property type="evidence" value="ECO:0007669"/>
    <property type="project" value="InterPro"/>
</dbReference>
<reference evidence="5" key="1">
    <citation type="submission" date="2023-03" db="EMBL/GenBank/DDBJ databases">
        <title>Edaphobacter sp.</title>
        <authorList>
            <person name="Huber K.J."/>
            <person name="Papendorf J."/>
            <person name="Pilke C."/>
            <person name="Bunk B."/>
            <person name="Sproeer C."/>
            <person name="Pester M."/>
        </authorList>
    </citation>
    <scope>NUCLEOTIDE SEQUENCE</scope>
    <source>
        <strain evidence="5">DSM 110680</strain>
    </source>
</reference>
<gene>
    <name evidence="5" type="ORF">P8935_14380</name>
</gene>
<dbReference type="GO" id="GO:0043565">
    <property type="term" value="F:sequence-specific DNA binding"/>
    <property type="evidence" value="ECO:0007669"/>
    <property type="project" value="InterPro"/>
</dbReference>
<dbReference type="InterPro" id="IPR011006">
    <property type="entry name" value="CheY-like_superfamily"/>
</dbReference>
<dbReference type="AlphaFoldDB" id="A0AAU7DDE2"/>
<protein>
    <submittedName>
        <fullName evidence="5">AraC family transcriptional regulator</fullName>
    </submittedName>
</protein>
<evidence type="ECO:0000259" key="4">
    <source>
        <dbReference type="PROSITE" id="PS01124"/>
    </source>
</evidence>
<keyword evidence="1" id="KW-0805">Transcription regulation</keyword>
<keyword evidence="3" id="KW-0804">Transcription</keyword>
<dbReference type="PRINTS" id="PR00032">
    <property type="entry name" value="HTHARAC"/>
</dbReference>
<sequence length="300" mass="33864">MRKLALWGVIVESGIVIWVDLQTSPATVDLCAQVSFFSAIFKVRGVDKVADAIRALTPCAVLFEYDDPSEELLEPLESLASEFPGARFVMITQEHSESLAIWALRARLWDYLVKPVDLLYLLSRVDLHREPGTASVKEYKRRRVQQDMTPNRGNGGTLVAGPRLVNESKAVRLQNLLTPALSFVNANYAEKVTLGVVAKLCGLGRYQFSRAFKHAHGTTFRKFLIIHRIRKAEQMLCSTNLSITEVAFSVGFNDLSHFAKMFRRHTGARPSEYLERKRKETRMHLSHPLPVKTENGAKLL</sequence>
<evidence type="ECO:0000256" key="3">
    <source>
        <dbReference type="ARBA" id="ARBA00023163"/>
    </source>
</evidence>
<organism evidence="5">
    <name type="scientific">Telmatobacter sp. DSM 110680</name>
    <dbReference type="NCBI Taxonomy" id="3036704"/>
    <lineage>
        <taxon>Bacteria</taxon>
        <taxon>Pseudomonadati</taxon>
        <taxon>Acidobacteriota</taxon>
        <taxon>Terriglobia</taxon>
        <taxon>Terriglobales</taxon>
        <taxon>Acidobacteriaceae</taxon>
        <taxon>Telmatobacter</taxon>
    </lineage>
</organism>
<dbReference type="SUPFAM" id="SSF52172">
    <property type="entry name" value="CheY-like"/>
    <property type="match status" value="1"/>
</dbReference>
<feature type="domain" description="HTH araC/xylS-type" evidence="4">
    <location>
        <begin position="178"/>
        <end position="276"/>
    </location>
</feature>